<dbReference type="InterPro" id="IPR019039">
    <property type="entry name" value="T4-Rnl1-like_N"/>
</dbReference>
<protein>
    <recommendedName>
        <fullName evidence="1">T4 RNA ligase 1-like N-terminal domain-containing protein</fullName>
    </recommendedName>
</protein>
<gene>
    <name evidence="2" type="ORF">BBI01_18545</name>
</gene>
<dbReference type="EMBL" id="MAYH01000049">
    <property type="protein sequence ID" value="OCA68444.1"/>
    <property type="molecule type" value="Genomic_DNA"/>
</dbReference>
<name>A0A1B8ZA53_9FLAO</name>
<dbReference type="Proteomes" id="UP000092651">
    <property type="component" value="Unassembled WGS sequence"/>
</dbReference>
<feature type="domain" description="T4 RNA ligase 1-like N-terminal" evidence="1">
    <location>
        <begin position="48"/>
        <end position="231"/>
    </location>
</feature>
<evidence type="ECO:0000259" key="1">
    <source>
        <dbReference type="Pfam" id="PF09511"/>
    </source>
</evidence>
<evidence type="ECO:0000313" key="3">
    <source>
        <dbReference type="Proteomes" id="UP000092651"/>
    </source>
</evidence>
<dbReference type="OrthoDB" id="1310645at2"/>
<evidence type="ECO:0000313" key="2">
    <source>
        <dbReference type="EMBL" id="OCA68444.1"/>
    </source>
</evidence>
<reference evidence="2 3" key="1">
    <citation type="submission" date="2016-07" db="EMBL/GenBank/DDBJ databases">
        <authorList>
            <person name="Jeong J.-J."/>
            <person name="Kim D.W."/>
            <person name="Sang M.K."/>
            <person name="Choi I.-G."/>
            <person name="Kim K.D."/>
        </authorList>
    </citation>
    <scope>NUCLEOTIDE SEQUENCE [LARGE SCALE GENOMIC DNA]</scope>
    <source>
        <strain evidence="2 3">UTM-3</strain>
    </source>
</reference>
<sequence>MISLEDIKYNYNNGYISIVKHPYAELHILNYTKKASQEAVWNEVTLNSRGLIINTKGKIISLPFRKFFEIEQLPTELTPSKPPVEILEKLDGALGIMYWYKDIPYISTRGSFTSFQAIRATEVLHKKYSKIFYLLDRNCTYLFEIILPENRVVIDYGNLEDLYLIGVINNETQEEISIHDYKYVFSLPQKFEVNPGFSLQDLYEMKTEKILEGFVLKYDDGFRIKVKNKDYRARYQFYAETIRNYALEKVFLSKTDHSFEEKLSASDSHWLEILMNNIILLKEKSLANNDTERFGIIKNRVFQNQFFTDIGNFKEKFLY</sequence>
<accession>A0A1B8ZA53</accession>
<organism evidence="2 3">
    <name type="scientific">Chryseobacterium artocarpi</name>
    <dbReference type="NCBI Taxonomy" id="1414727"/>
    <lineage>
        <taxon>Bacteria</taxon>
        <taxon>Pseudomonadati</taxon>
        <taxon>Bacteroidota</taxon>
        <taxon>Flavobacteriia</taxon>
        <taxon>Flavobacteriales</taxon>
        <taxon>Weeksellaceae</taxon>
        <taxon>Chryseobacterium group</taxon>
        <taxon>Chryseobacterium</taxon>
    </lineage>
</organism>
<dbReference type="RefSeq" id="WP_065396315.1">
    <property type="nucleotide sequence ID" value="NZ_MAYH01000049.1"/>
</dbReference>
<dbReference type="Pfam" id="PF09511">
    <property type="entry name" value="RNA_lig_T4_1"/>
    <property type="match status" value="1"/>
</dbReference>
<keyword evidence="3" id="KW-1185">Reference proteome</keyword>
<proteinExistence type="predicted"/>
<dbReference type="AlphaFoldDB" id="A0A1B8ZA53"/>
<comment type="caution">
    <text evidence="2">The sequence shown here is derived from an EMBL/GenBank/DDBJ whole genome shotgun (WGS) entry which is preliminary data.</text>
</comment>